<sequence>MFMGCDSPESSDTVIPSFIVINNTDTSSGHYYVDLIPSDDIPIIEDPTDGTSGSDRALAEAFNKFDAVYYVGSGPVTIPPGKTLYAAPGSTITRFDVASKVKSGASRVGIDLEAEDDGTLVVLNGATLKLSGTSALNGVLHVNRGGYIANDTDAAITGTGTIEVLGSIAVKTINISGDLNIARGNGQLVPAPYGIVKADAIYTTYLDAKGNVNVDGTVYVGADGITAGGDVFVSAPGSGYWLSSAPGNGYVKGNIFANRAVTVYGFVDGNITTGTYILDPEWGDIAIGIGGDAVVNGNIDADRDVIVGDMGHVGGSTGTYYTVQAKRNVTIANQFASVYGDVIADGFVTVDVEGSVERDVTSTGRFVIITGRVGHNVTADQYVEVVGSVLNNVTSTNSYVTVTGYVGNDIDANGYVTVAANGSVGRNINTYHGEPNSANYVNIFGHVGHNVTAAGNFTVSEASFYSNSEYDYGFTNGFVGGLVDVYGSTGTISGVVHGGLKVEPGASVTIGQSGVDASHPETLVKGAVFGPVTVLYSGNGSAGALNVQGYVESSSITVYQNATLNIRGTAEIAIGDIDDIVYNHNGTSGTAATSGDVEYITTQSGTPRQLVSGIYVDSGAKLYTDTPLVATTTYFTTLARSTFIHTNVTDAGNQKTTFVGGLTVEKDNTAYLSAVVTNFGGNLIVNGRLITTQPTGPAFDVKNGYNITIGAGGEVILGGGNYVLTNTNTSGTALFPASGGDVTFEFNRIAVKGGTLLTVGSLSLNASGGTGYYTFEPVDGYSSGRIHFNKKGAYLSDHDPLYILLDAGKSTITLPGIDSGTQGSKLTLSQYANLTLGSGSIVLGRGSSYGYHGTLAFDNGARLSGLGGFLPVSNGYTYDWVFGVGTASNYAGLGASYYKGSTTASPFAPGTNASGTNASGTNASGTNTLSAYNGNGSGDITINSASRVLYNN</sequence>
<proteinExistence type="predicted"/>
<dbReference type="EMBL" id="CP001843">
    <property type="protein sequence ID" value="AEF86492.1"/>
    <property type="molecule type" value="Genomic_DNA"/>
</dbReference>
<dbReference type="KEGG" id="tpi:TREPR_0750"/>
<gene>
    <name evidence="1" type="ordered locus">TREPR_0750</name>
</gene>
<dbReference type="STRING" id="545694.TREPR_0750"/>
<evidence type="ECO:0000313" key="2">
    <source>
        <dbReference type="Proteomes" id="UP000009223"/>
    </source>
</evidence>
<dbReference type="AlphaFoldDB" id="F5YJD9"/>
<evidence type="ECO:0000313" key="1">
    <source>
        <dbReference type="EMBL" id="AEF86492.1"/>
    </source>
</evidence>
<keyword evidence="2" id="KW-1185">Reference proteome</keyword>
<name>F5YJD9_TREPZ</name>
<accession>F5YJD9</accession>
<reference evidence="1 2" key="2">
    <citation type="journal article" date="2011" name="ISME J.">
        <title>RNA-seq reveals cooperative metabolic interactions between two termite-gut spirochete species in co-culture.</title>
        <authorList>
            <person name="Rosenthal A.Z."/>
            <person name="Matson E.G."/>
            <person name="Eldar A."/>
            <person name="Leadbetter J.R."/>
        </authorList>
    </citation>
    <scope>NUCLEOTIDE SEQUENCE [LARGE SCALE GENOMIC DNA]</scope>
    <source>
        <strain evidence="2">ATCC BAA-887 / DSM 12427 / ZAS-2</strain>
    </source>
</reference>
<protein>
    <submittedName>
        <fullName evidence="1">Putative outer membrane autotransporter barrel domain protein</fullName>
    </submittedName>
</protein>
<reference evidence="2" key="1">
    <citation type="submission" date="2009-12" db="EMBL/GenBank/DDBJ databases">
        <title>Complete sequence of Treponema primitia strain ZAS-2.</title>
        <authorList>
            <person name="Tetu S.G."/>
            <person name="Matson E."/>
            <person name="Ren Q."/>
            <person name="Seshadri R."/>
            <person name="Elbourne L."/>
            <person name="Hassan K.A."/>
            <person name="Durkin A."/>
            <person name="Radune D."/>
            <person name="Mohamoud Y."/>
            <person name="Shay R."/>
            <person name="Jin S."/>
            <person name="Zhang X."/>
            <person name="Lucey K."/>
            <person name="Ballor N.R."/>
            <person name="Ottesen E."/>
            <person name="Rosenthal R."/>
            <person name="Allen A."/>
            <person name="Leadbetter J.R."/>
            <person name="Paulsen I.T."/>
        </authorList>
    </citation>
    <scope>NUCLEOTIDE SEQUENCE [LARGE SCALE GENOMIC DNA]</scope>
    <source>
        <strain evidence="2">ATCC BAA-887 / DSM 12427 / ZAS-2</strain>
    </source>
</reference>
<organism evidence="1 2">
    <name type="scientific">Treponema primitia (strain ATCC BAA-887 / DSM 12427 / ZAS-2)</name>
    <dbReference type="NCBI Taxonomy" id="545694"/>
    <lineage>
        <taxon>Bacteria</taxon>
        <taxon>Pseudomonadati</taxon>
        <taxon>Spirochaetota</taxon>
        <taxon>Spirochaetia</taxon>
        <taxon>Spirochaetales</taxon>
        <taxon>Treponemataceae</taxon>
        <taxon>Treponema</taxon>
    </lineage>
</organism>
<dbReference type="HOGENOM" id="CLU_309481_0_0_12"/>
<dbReference type="Proteomes" id="UP000009223">
    <property type="component" value="Chromosome"/>
</dbReference>